<dbReference type="Proteomes" id="UP000203313">
    <property type="component" value="Segment"/>
</dbReference>
<dbReference type="RefSeq" id="YP_009322202.1">
    <property type="nucleotide sequence ID" value="NC_031918.1"/>
</dbReference>
<reference evidence="1 2" key="1">
    <citation type="submission" date="2016-04" db="EMBL/GenBank/DDBJ databases">
        <title>Complete Genome Sequences of three Siphoviridae Bacteriophages infecting Salmonella enterica enterica subsp. Enteridis.</title>
        <authorList>
            <person name="Paradiso R."/>
            <person name="Lombardi S."/>
            <person name="Iodice M.G."/>
            <person name="Riccardi M.G."/>
            <person name="Orsini M."/>
            <person name="Bolletti Censi S."/>
            <person name="Galiero G."/>
            <person name="Borriello G."/>
        </authorList>
    </citation>
    <scope>NUCLEOTIDE SEQUENCE [LARGE SCALE GENOMIC DNA]</scope>
</reference>
<keyword evidence="2" id="KW-1185">Reference proteome</keyword>
<dbReference type="KEGG" id="vg:30310381"/>
<dbReference type="OrthoDB" id="5066at10239"/>
<proteinExistence type="predicted"/>
<evidence type="ECO:0000313" key="2">
    <source>
        <dbReference type="Proteomes" id="UP000203313"/>
    </source>
</evidence>
<dbReference type="GeneID" id="30310381"/>
<evidence type="ECO:0000313" key="1">
    <source>
        <dbReference type="EMBL" id="ANH50839.1"/>
    </source>
</evidence>
<evidence type="ECO:0008006" key="3">
    <source>
        <dbReference type="Google" id="ProtNLM"/>
    </source>
</evidence>
<accession>A0A173GCS4</accession>
<dbReference type="EMBL" id="KX017520">
    <property type="protein sequence ID" value="ANH50839.1"/>
    <property type="molecule type" value="Genomic_DNA"/>
</dbReference>
<protein>
    <recommendedName>
        <fullName evidence="3">GIY-YIG nuclease family protein</fullName>
    </recommendedName>
</protein>
<organism evidence="1 2">
    <name type="scientific">Salmonella phage 64795_sal3</name>
    <dbReference type="NCBI Taxonomy" id="1813769"/>
    <lineage>
        <taxon>Viruses</taxon>
        <taxon>Duplodnaviria</taxon>
        <taxon>Heunggongvirae</taxon>
        <taxon>Uroviricota</taxon>
        <taxon>Caudoviricetes</taxon>
        <taxon>Saltrevirus</taxon>
        <taxon>Saltrevirus sv64795sal3</taxon>
    </lineage>
</organism>
<name>A0A173GCS4_9CAUD</name>
<dbReference type="Pfam" id="PF13455">
    <property type="entry name" value="MUG113"/>
    <property type="match status" value="1"/>
</dbReference>
<sequence length="362" mass="40881">MSKEKTSRFISEVIRRYGVRYDYSKTNYKNSKTKVIITCREHGDFMQSPSNHLAGNGCPACACIRIGNAKRSDAESFILKAKEIHSNAYEYSKVKYKDCESKVVIVCRRHGEFEQRPSDHLHGQGCPSCGLIKRAKSYSLGNDLFIEKSKSIHGDRYDYSLVKYETNNKEVMILCKTHGVFLQKPAVHLIGCGCPACGKSKQIKSQTDSETDFVRKSRAAHGDKYIYDKCGYENSLTNVSITCPIHGVFVQRASHHIQGSGCPSCAVTGFDKNKKSYVYFLMSEKGIKVGITNKIKQRIMQLRSSTPFEFEVIKYVKLSGVDAISMESDYHNRYESAGLSGFNGCTEWLKYSPELMNEIMNN</sequence>